<gene>
    <name evidence="1" type="ORF">GCM10022394_07020</name>
</gene>
<dbReference type="Proteomes" id="UP001500795">
    <property type="component" value="Unassembled WGS sequence"/>
</dbReference>
<dbReference type="RefSeq" id="WP_344954787.1">
    <property type="nucleotide sequence ID" value="NZ_BAABCX010000001.1"/>
</dbReference>
<reference evidence="2" key="1">
    <citation type="journal article" date="2019" name="Int. J. Syst. Evol. Microbiol.">
        <title>The Global Catalogue of Microorganisms (GCM) 10K type strain sequencing project: providing services to taxonomists for standard genome sequencing and annotation.</title>
        <authorList>
            <consortium name="The Broad Institute Genomics Platform"/>
            <consortium name="The Broad Institute Genome Sequencing Center for Infectious Disease"/>
            <person name="Wu L."/>
            <person name="Ma J."/>
        </authorList>
    </citation>
    <scope>NUCLEOTIDE SEQUENCE [LARGE SCALE GENOMIC DNA]</scope>
    <source>
        <strain evidence="2">JCM 17110</strain>
    </source>
</reference>
<organism evidence="1 2">
    <name type="scientific">Zobellella aerophila</name>
    <dbReference type="NCBI Taxonomy" id="870480"/>
    <lineage>
        <taxon>Bacteria</taxon>
        <taxon>Pseudomonadati</taxon>
        <taxon>Pseudomonadota</taxon>
        <taxon>Gammaproteobacteria</taxon>
        <taxon>Aeromonadales</taxon>
        <taxon>Aeromonadaceae</taxon>
        <taxon>Zobellella</taxon>
    </lineage>
</organism>
<accession>A0ABP6V857</accession>
<evidence type="ECO:0000313" key="1">
    <source>
        <dbReference type="EMBL" id="GAA3530326.1"/>
    </source>
</evidence>
<keyword evidence="2" id="KW-1185">Reference proteome</keyword>
<sequence>MADMESVIELISCHLHQSHKKIIEFSKTNYSYEEWINWEIFDALKKANYHCSPKPSYRSLCSKSVGRFHADIYAKSPVGNAEFIMEVALVGNATQDKWLKKIERDRFKLSSLTPTNDSLIKVQLVILVADYHDLLHHWGGWLGRLEFWEEHPPVSICDQSVSGEIVFCHWEVAT</sequence>
<evidence type="ECO:0000313" key="2">
    <source>
        <dbReference type="Proteomes" id="UP001500795"/>
    </source>
</evidence>
<name>A0ABP6V857_9GAMM</name>
<comment type="caution">
    <text evidence="1">The sequence shown here is derived from an EMBL/GenBank/DDBJ whole genome shotgun (WGS) entry which is preliminary data.</text>
</comment>
<dbReference type="EMBL" id="BAABCX010000001">
    <property type="protein sequence ID" value="GAA3530326.1"/>
    <property type="molecule type" value="Genomic_DNA"/>
</dbReference>
<protein>
    <submittedName>
        <fullName evidence="1">Uncharacterized protein</fullName>
    </submittedName>
</protein>
<proteinExistence type="predicted"/>